<organism evidence="1">
    <name type="scientific">marine sediment metagenome</name>
    <dbReference type="NCBI Taxonomy" id="412755"/>
    <lineage>
        <taxon>unclassified sequences</taxon>
        <taxon>metagenomes</taxon>
        <taxon>ecological metagenomes</taxon>
    </lineage>
</organism>
<feature type="non-terminal residue" evidence="1">
    <location>
        <position position="1"/>
    </location>
</feature>
<reference evidence="1" key="1">
    <citation type="journal article" date="2014" name="Front. Microbiol.">
        <title>High frequency of phylogenetically diverse reductive dehalogenase-homologous genes in deep subseafloor sedimentary metagenomes.</title>
        <authorList>
            <person name="Kawai M."/>
            <person name="Futagami T."/>
            <person name="Toyoda A."/>
            <person name="Takaki Y."/>
            <person name="Nishi S."/>
            <person name="Hori S."/>
            <person name="Arai W."/>
            <person name="Tsubouchi T."/>
            <person name="Morono Y."/>
            <person name="Uchiyama I."/>
            <person name="Ito T."/>
            <person name="Fujiyama A."/>
            <person name="Inagaki F."/>
            <person name="Takami H."/>
        </authorList>
    </citation>
    <scope>NUCLEOTIDE SEQUENCE</scope>
    <source>
        <strain evidence="1">Expedition CK06-06</strain>
    </source>
</reference>
<dbReference type="EMBL" id="BART01015924">
    <property type="protein sequence ID" value="GAG75874.1"/>
    <property type="molecule type" value="Genomic_DNA"/>
</dbReference>
<sequence length="30" mass="3363">SVINAIDPNEKLKSGQVLKIGKVEQYISKY</sequence>
<proteinExistence type="predicted"/>
<name>X1A2B1_9ZZZZ</name>
<protein>
    <submittedName>
        <fullName evidence="1">Uncharacterized protein</fullName>
    </submittedName>
</protein>
<comment type="caution">
    <text evidence="1">The sequence shown here is derived from an EMBL/GenBank/DDBJ whole genome shotgun (WGS) entry which is preliminary data.</text>
</comment>
<evidence type="ECO:0000313" key="1">
    <source>
        <dbReference type="EMBL" id="GAG75874.1"/>
    </source>
</evidence>
<accession>X1A2B1</accession>
<gene>
    <name evidence="1" type="ORF">S01H4_30793</name>
</gene>
<dbReference type="AlphaFoldDB" id="X1A2B1"/>